<organism evidence="1">
    <name type="scientific">marine sediment metagenome</name>
    <dbReference type="NCBI Taxonomy" id="412755"/>
    <lineage>
        <taxon>unclassified sequences</taxon>
        <taxon>metagenomes</taxon>
        <taxon>ecological metagenomes</taxon>
    </lineage>
</organism>
<evidence type="ECO:0000313" key="1">
    <source>
        <dbReference type="EMBL" id="GAI23317.1"/>
    </source>
</evidence>
<dbReference type="EMBL" id="BARV01017436">
    <property type="protein sequence ID" value="GAI23317.1"/>
    <property type="molecule type" value="Genomic_DNA"/>
</dbReference>
<gene>
    <name evidence="1" type="ORF">S06H3_29717</name>
</gene>
<proteinExistence type="predicted"/>
<accession>X1LV92</accession>
<dbReference type="Pfam" id="PF09890">
    <property type="entry name" value="DUF2117"/>
    <property type="match status" value="1"/>
</dbReference>
<sequence>MFKEVSLVADAIVIASHPTSPQKGHAFCWRLIKASNINKPVVEVETKSGTVITWNSDKKDLALLISEKLGLKTEKPADFGVTLWTEGKRK</sequence>
<protein>
    <submittedName>
        <fullName evidence="1">Uncharacterized protein</fullName>
    </submittedName>
</protein>
<dbReference type="AlphaFoldDB" id="X1LV92"/>
<reference evidence="1" key="1">
    <citation type="journal article" date="2014" name="Front. Microbiol.">
        <title>High frequency of phylogenetically diverse reductive dehalogenase-homologous genes in deep subseafloor sedimentary metagenomes.</title>
        <authorList>
            <person name="Kawai M."/>
            <person name="Futagami T."/>
            <person name="Toyoda A."/>
            <person name="Takaki Y."/>
            <person name="Nishi S."/>
            <person name="Hori S."/>
            <person name="Arai W."/>
            <person name="Tsubouchi T."/>
            <person name="Morono Y."/>
            <person name="Uchiyama I."/>
            <person name="Ito T."/>
            <person name="Fujiyama A."/>
            <person name="Inagaki F."/>
            <person name="Takami H."/>
        </authorList>
    </citation>
    <scope>NUCLEOTIDE SEQUENCE</scope>
    <source>
        <strain evidence="1">Expedition CK06-06</strain>
    </source>
</reference>
<name>X1LV92_9ZZZZ</name>
<dbReference type="InterPro" id="IPR012032">
    <property type="entry name" value="UCP006598"/>
</dbReference>
<comment type="caution">
    <text evidence="1">The sequence shown here is derived from an EMBL/GenBank/DDBJ whole genome shotgun (WGS) entry which is preliminary data.</text>
</comment>